<dbReference type="GO" id="GO:0008270">
    <property type="term" value="F:zinc ion binding"/>
    <property type="evidence" value="ECO:0007669"/>
    <property type="project" value="UniProtKB-UniRule"/>
</dbReference>
<dbReference type="InterPro" id="IPR031052">
    <property type="entry name" value="FHY3/FAR1"/>
</dbReference>
<protein>
    <recommendedName>
        <fullName evidence="1">Protein FAR1-RELATED SEQUENCE</fullName>
    </recommendedName>
</protein>
<organism evidence="3 4">
    <name type="scientific">Lolium multiflorum</name>
    <name type="common">Italian ryegrass</name>
    <name type="synonym">Lolium perenne subsp. multiflorum</name>
    <dbReference type="NCBI Taxonomy" id="4521"/>
    <lineage>
        <taxon>Eukaryota</taxon>
        <taxon>Viridiplantae</taxon>
        <taxon>Streptophyta</taxon>
        <taxon>Embryophyta</taxon>
        <taxon>Tracheophyta</taxon>
        <taxon>Spermatophyta</taxon>
        <taxon>Magnoliopsida</taxon>
        <taxon>Liliopsida</taxon>
        <taxon>Poales</taxon>
        <taxon>Poaceae</taxon>
        <taxon>BOP clade</taxon>
        <taxon>Pooideae</taxon>
        <taxon>Poodae</taxon>
        <taxon>Poeae</taxon>
        <taxon>Poeae Chloroplast Group 2 (Poeae type)</taxon>
        <taxon>Loliodinae</taxon>
        <taxon>Loliinae</taxon>
        <taxon>Lolium</taxon>
    </lineage>
</organism>
<gene>
    <name evidence="3" type="ORF">QYE76_033306</name>
</gene>
<reference evidence="3" key="1">
    <citation type="submission" date="2023-07" db="EMBL/GenBank/DDBJ databases">
        <title>A chromosome-level genome assembly of Lolium multiflorum.</title>
        <authorList>
            <person name="Chen Y."/>
            <person name="Copetti D."/>
            <person name="Kolliker R."/>
            <person name="Studer B."/>
        </authorList>
    </citation>
    <scope>NUCLEOTIDE SEQUENCE</scope>
    <source>
        <strain evidence="3">02402/16</strain>
        <tissue evidence="3">Leaf</tissue>
    </source>
</reference>
<keyword evidence="1" id="KW-0863">Zinc-finger</keyword>
<comment type="caution">
    <text evidence="3">The sequence shown here is derived from an EMBL/GenBank/DDBJ whole genome shotgun (WGS) entry which is preliminary data.</text>
</comment>
<evidence type="ECO:0000256" key="1">
    <source>
        <dbReference type="RuleBase" id="RU367018"/>
    </source>
</evidence>
<dbReference type="GO" id="GO:0006355">
    <property type="term" value="P:regulation of DNA-templated transcription"/>
    <property type="evidence" value="ECO:0007669"/>
    <property type="project" value="UniProtKB-UniRule"/>
</dbReference>
<keyword evidence="1" id="KW-0539">Nucleus</keyword>
<evidence type="ECO:0000313" key="4">
    <source>
        <dbReference type="Proteomes" id="UP001231189"/>
    </source>
</evidence>
<dbReference type="PANTHER" id="PTHR31669:SF168">
    <property type="entry name" value="PROTEIN FAR1-RELATED SEQUENCE"/>
    <property type="match status" value="1"/>
</dbReference>
<keyword evidence="1" id="KW-0479">Metal-binding</keyword>
<name>A0AAD8VM92_LOLMU</name>
<dbReference type="InterPro" id="IPR018289">
    <property type="entry name" value="MULE_transposase_dom"/>
</dbReference>
<keyword evidence="4" id="KW-1185">Reference proteome</keyword>
<evidence type="ECO:0000313" key="3">
    <source>
        <dbReference type="EMBL" id="KAK1609633.1"/>
    </source>
</evidence>
<dbReference type="EMBL" id="JAUUTY010000007">
    <property type="protein sequence ID" value="KAK1609633.1"/>
    <property type="molecule type" value="Genomic_DNA"/>
</dbReference>
<feature type="domain" description="MULE transposase" evidence="2">
    <location>
        <begin position="131"/>
        <end position="224"/>
    </location>
</feature>
<accession>A0AAD8VM92</accession>
<evidence type="ECO:0000259" key="2">
    <source>
        <dbReference type="Pfam" id="PF10551"/>
    </source>
</evidence>
<dbReference type="GO" id="GO:0005634">
    <property type="term" value="C:nucleus"/>
    <property type="evidence" value="ECO:0007669"/>
    <property type="project" value="UniProtKB-SubCell"/>
</dbReference>
<dbReference type="AlphaFoldDB" id="A0AAD8VM92"/>
<proteinExistence type="inferred from homology"/>
<dbReference type="Pfam" id="PF10551">
    <property type="entry name" value="MULE"/>
    <property type="match status" value="1"/>
</dbReference>
<comment type="similarity">
    <text evidence="1">Belongs to the FHY3/FAR1 family.</text>
</comment>
<comment type="function">
    <text evidence="1">Putative transcription activator involved in regulating light control of development.</text>
</comment>
<dbReference type="Proteomes" id="UP001231189">
    <property type="component" value="Unassembled WGS sequence"/>
</dbReference>
<comment type="subcellular location">
    <subcellularLocation>
        <location evidence="1">Nucleus</location>
    </subcellularLocation>
</comment>
<keyword evidence="1" id="KW-0862">Zinc</keyword>
<sequence>MYSWEVGFGIRHGRSRINGANIRTRQDIVCSCEGRDKSEMSRSARCDCRCMLSLLRSEDDSCRQSVRTMCAKLAQESIEGDMSKTIEVFNVIKARDPGFSVAMDLDEKKRVRSLLFAHGTSRNDYASFGDVVTFDTTYRTNLYNLPFGLFVGVNQHFQSIVFAGVLLTEETIDAFKWTFRNFVAAMGADAPKTILTDQCHQMRVAIDAELPLTRHRWCKWHVLRKAKESLGPVYSKNSPFKRDLHELLDIIVDVEEFETRWSELITGYSLQDNEFLSRAYDNREMWAKPYFTSTFCAGMTSTQRSAVEIPSSLIKKRWTTDARDGVESAIPGLSAAAAARADSTSMHGMLHAAVMELVGMGTTSRQAFEVAVDYVSHAKAAISAMTVDAPVNVGFSVQSTEVAGEDVL</sequence>
<dbReference type="PANTHER" id="PTHR31669">
    <property type="entry name" value="PROTEIN FAR1-RELATED SEQUENCE 10-RELATED"/>
    <property type="match status" value="1"/>
</dbReference>